<keyword evidence="3" id="KW-1003">Cell membrane</keyword>
<dbReference type="GO" id="GO:0005886">
    <property type="term" value="C:plasma membrane"/>
    <property type="evidence" value="ECO:0007669"/>
    <property type="project" value="UniProtKB-SubCell"/>
</dbReference>
<evidence type="ECO:0000313" key="14">
    <source>
        <dbReference type="Proteomes" id="UP000255061"/>
    </source>
</evidence>
<dbReference type="PANTHER" id="PTHR43653:SF1">
    <property type="entry name" value="CYTOCHROME C-TYPE BIOGENESIS PROTEIN CCMF"/>
    <property type="match status" value="1"/>
</dbReference>
<evidence type="ECO:0000256" key="8">
    <source>
        <dbReference type="ARBA" id="ARBA00023136"/>
    </source>
</evidence>
<feature type="transmembrane region" description="Helical" evidence="10">
    <location>
        <begin position="99"/>
        <end position="117"/>
    </location>
</feature>
<dbReference type="InterPro" id="IPR032523">
    <property type="entry name" value="CcmF_C"/>
</dbReference>
<dbReference type="InterPro" id="IPR003567">
    <property type="entry name" value="Cyt_c_biogenesis"/>
</dbReference>
<dbReference type="GO" id="GO:0017004">
    <property type="term" value="P:cytochrome complex assembly"/>
    <property type="evidence" value="ECO:0007669"/>
    <property type="project" value="UniProtKB-KW"/>
</dbReference>
<reference evidence="13 14" key="1">
    <citation type="submission" date="2018-06" db="EMBL/GenBank/DDBJ databases">
        <authorList>
            <consortium name="Pathogen Informatics"/>
            <person name="Doyle S."/>
        </authorList>
    </citation>
    <scope>NUCLEOTIDE SEQUENCE [LARGE SCALE GENOMIC DNA]</scope>
    <source>
        <strain evidence="13 14">NCTC10736</strain>
    </source>
</reference>
<dbReference type="PRINTS" id="PR01410">
    <property type="entry name" value="CCBIOGENESIS"/>
</dbReference>
<keyword evidence="8 10" id="KW-0472">Membrane</keyword>
<feature type="transmembrane region" description="Helical" evidence="10">
    <location>
        <begin position="405"/>
        <end position="427"/>
    </location>
</feature>
<sequence>MTVMLPEIGHVLLIISTVIALLSASIAFVGIYRNNVYLLGCSPILFRALFLAVFTSLLCLVYCFVTDDFSVAYVANHSNSQLALGYKIAAVWGSHEGSMLFWVFAIALWGAIISYRLSITDCTHANNSDRYQDALYFARLLAILSLVILGFNLFLLFTSNPFARLLPDFPIEGRDLNPILQDIGLILHPPMLFLGYVGLTVCFAAALASLLGGKFNARQVKHLQPWVLFAWIFLTAGNAFGSWWAYNELGWGGWWFWDPVENASFIPWLVATALVHSVILTKRSQGFKITTLLLCLLAFSLCLLSSFLVRSGIVQSVHAFASDPTRGMSILCLLVLFVSAALLIFALKAHTFRQDVSFALFSKETLLLLGIILLVVAAFSVLLGTFYPLLYELLGLGTLSVGAPYFNAIFVPLTFLLVLLMGIAPLAQWQKASKAQLKPLLIPGILVLALTLWISFQATKGDHLFLILGTAAALWLLVCLLLTLMAALGCYKQTSKNNPVSVNADNTVTTLSKHRLVAMLIAHFGVAITITGATAVSFFEQEALLRMGPGQGKPLAGYVLVYESTENVDTNSFTAIQANISIRDAAQDEQVLAYVTPQRQTFKSNGMEMSHAGIDHGLWRDIYVSMGLQLSDNEYLIRISYKPLASWIWLGALFMILGGAIAAWPACRLGYLSDVETLDVKTLDIENLHNPSNPLPQESIA</sequence>
<comment type="similarity">
    <text evidence="2">Belongs to the CcmF/CycK/Ccl1/NrfE/CcsA family.</text>
</comment>
<dbReference type="NCBIfam" id="TIGR00353">
    <property type="entry name" value="nrfE"/>
    <property type="match status" value="1"/>
</dbReference>
<feature type="domain" description="Cytochrome c assembly protein" evidence="11">
    <location>
        <begin position="92"/>
        <end position="311"/>
    </location>
</feature>
<feature type="transmembrane region" description="Helical" evidence="10">
    <location>
        <begin position="44"/>
        <end position="65"/>
    </location>
</feature>
<feature type="domain" description="Cytochrome c-type biogenesis protein CcmF C-terminal" evidence="12">
    <location>
        <begin position="331"/>
        <end position="663"/>
    </location>
</feature>
<feature type="transmembrane region" description="Helical" evidence="10">
    <location>
        <begin position="225"/>
        <end position="245"/>
    </location>
</feature>
<dbReference type="InterPro" id="IPR003568">
    <property type="entry name" value="Cyt_c_biogenesis_CcmF"/>
</dbReference>
<dbReference type="EMBL" id="UGYV01000001">
    <property type="protein sequence ID" value="SUI92583.1"/>
    <property type="molecule type" value="Genomic_DNA"/>
</dbReference>
<evidence type="ECO:0000256" key="7">
    <source>
        <dbReference type="ARBA" id="ARBA00022989"/>
    </source>
</evidence>
<dbReference type="NCBIfam" id="NF007691">
    <property type="entry name" value="PRK10369.1"/>
    <property type="match status" value="1"/>
</dbReference>
<evidence type="ECO:0000256" key="10">
    <source>
        <dbReference type="SAM" id="Phobius"/>
    </source>
</evidence>
<evidence type="ECO:0000256" key="3">
    <source>
        <dbReference type="ARBA" id="ARBA00022475"/>
    </source>
</evidence>
<evidence type="ECO:0000256" key="2">
    <source>
        <dbReference type="ARBA" id="ARBA00009186"/>
    </source>
</evidence>
<gene>
    <name evidence="13" type="primary">ccmF_2</name>
    <name evidence="13" type="ORF">NCTC10736_03530</name>
</gene>
<keyword evidence="5 10" id="KW-0812">Transmembrane</keyword>
<evidence type="ECO:0000256" key="6">
    <source>
        <dbReference type="ARBA" id="ARBA00022748"/>
    </source>
</evidence>
<dbReference type="Pfam" id="PF01578">
    <property type="entry name" value="Cytochrom_C_asm"/>
    <property type="match status" value="1"/>
</dbReference>
<feature type="transmembrane region" description="Helical" evidence="10">
    <location>
        <begin position="328"/>
        <end position="347"/>
    </location>
</feature>
<evidence type="ECO:0000259" key="11">
    <source>
        <dbReference type="Pfam" id="PF01578"/>
    </source>
</evidence>
<keyword evidence="7 10" id="KW-1133">Transmembrane helix</keyword>
<dbReference type="RefSeq" id="WP_115406879.1">
    <property type="nucleotide sequence ID" value="NZ_UGYV01000001.1"/>
</dbReference>
<organism evidence="13 14">
    <name type="scientific">Shewanella morhuae</name>
    <dbReference type="NCBI Taxonomy" id="365591"/>
    <lineage>
        <taxon>Bacteria</taxon>
        <taxon>Pseudomonadati</taxon>
        <taxon>Pseudomonadota</taxon>
        <taxon>Gammaproteobacteria</taxon>
        <taxon>Alteromonadales</taxon>
        <taxon>Shewanellaceae</taxon>
        <taxon>Shewanella</taxon>
    </lineage>
</organism>
<dbReference type="Proteomes" id="UP000255061">
    <property type="component" value="Unassembled WGS sequence"/>
</dbReference>
<feature type="transmembrane region" description="Helical" evidence="10">
    <location>
        <begin position="439"/>
        <end position="458"/>
    </location>
</feature>
<name>A0A380B697_9GAMM</name>
<dbReference type="GO" id="GO:0015232">
    <property type="term" value="F:heme transmembrane transporter activity"/>
    <property type="evidence" value="ECO:0007669"/>
    <property type="project" value="InterPro"/>
</dbReference>
<evidence type="ECO:0000256" key="1">
    <source>
        <dbReference type="ARBA" id="ARBA00004429"/>
    </source>
</evidence>
<feature type="transmembrane region" description="Helical" evidence="10">
    <location>
        <begin position="289"/>
        <end position="308"/>
    </location>
</feature>
<keyword evidence="4" id="KW-0997">Cell inner membrane</keyword>
<feature type="transmembrane region" description="Helical" evidence="10">
    <location>
        <begin position="265"/>
        <end position="282"/>
    </location>
</feature>
<feature type="transmembrane region" description="Helical" evidence="10">
    <location>
        <begin position="367"/>
        <end position="390"/>
    </location>
</feature>
<feature type="transmembrane region" description="Helical" evidence="10">
    <location>
        <begin position="644"/>
        <end position="664"/>
    </location>
</feature>
<dbReference type="GO" id="GO:0020037">
    <property type="term" value="F:heme binding"/>
    <property type="evidence" value="ECO:0007669"/>
    <property type="project" value="InterPro"/>
</dbReference>
<dbReference type="Pfam" id="PF16327">
    <property type="entry name" value="CcmF_C"/>
    <property type="match status" value="1"/>
</dbReference>
<dbReference type="PANTHER" id="PTHR43653">
    <property type="entry name" value="CYTOCHROME C ASSEMBLY PROTEIN-RELATED"/>
    <property type="match status" value="1"/>
</dbReference>
<feature type="transmembrane region" description="Helical" evidence="10">
    <location>
        <begin position="464"/>
        <end position="488"/>
    </location>
</feature>
<feature type="transmembrane region" description="Helical" evidence="10">
    <location>
        <begin position="193"/>
        <end position="213"/>
    </location>
</feature>
<feature type="transmembrane region" description="Helical" evidence="10">
    <location>
        <begin position="516"/>
        <end position="539"/>
    </location>
</feature>
<feature type="transmembrane region" description="Helical" evidence="10">
    <location>
        <begin position="12"/>
        <end position="32"/>
    </location>
</feature>
<comment type="function">
    <text evidence="9">Required for the biogenesis of c-type cytochromes. Possible subunit of a heme lyase.</text>
</comment>
<protein>
    <submittedName>
        <fullName evidence="13">Cytochrome c-type biogenesis protein CcmF</fullName>
    </submittedName>
</protein>
<proteinExistence type="inferred from homology"/>
<keyword evidence="6" id="KW-0201">Cytochrome c-type biogenesis</keyword>
<dbReference type="AlphaFoldDB" id="A0A380B697"/>
<evidence type="ECO:0000259" key="12">
    <source>
        <dbReference type="Pfam" id="PF16327"/>
    </source>
</evidence>
<evidence type="ECO:0000256" key="5">
    <source>
        <dbReference type="ARBA" id="ARBA00022692"/>
    </source>
</evidence>
<evidence type="ECO:0000313" key="13">
    <source>
        <dbReference type="EMBL" id="SUI92583.1"/>
    </source>
</evidence>
<accession>A0A380B697</accession>
<evidence type="ECO:0000256" key="4">
    <source>
        <dbReference type="ARBA" id="ARBA00022519"/>
    </source>
</evidence>
<feature type="transmembrane region" description="Helical" evidence="10">
    <location>
        <begin position="137"/>
        <end position="157"/>
    </location>
</feature>
<evidence type="ECO:0000256" key="9">
    <source>
        <dbReference type="ARBA" id="ARBA00037230"/>
    </source>
</evidence>
<comment type="subcellular location">
    <subcellularLocation>
        <location evidence="1">Cell inner membrane</location>
        <topology evidence="1">Multi-pass membrane protein</topology>
    </subcellularLocation>
</comment>
<dbReference type="InterPro" id="IPR002541">
    <property type="entry name" value="Cyt_c_assembly"/>
</dbReference>
<dbReference type="PRINTS" id="PR01411">
    <property type="entry name" value="CCMFBIOGNSIS"/>
</dbReference>